<feature type="region of interest" description="Disordered" evidence="1">
    <location>
        <begin position="405"/>
        <end position="427"/>
    </location>
</feature>
<feature type="region of interest" description="Disordered" evidence="1">
    <location>
        <begin position="756"/>
        <end position="778"/>
    </location>
</feature>
<proteinExistence type="predicted"/>
<feature type="compositionally biased region" description="Low complexity" evidence="1">
    <location>
        <begin position="767"/>
        <end position="778"/>
    </location>
</feature>
<evidence type="ECO:0000313" key="4">
    <source>
        <dbReference type="RefSeq" id="XP_052748824.1"/>
    </source>
</evidence>
<feature type="compositionally biased region" description="Low complexity" evidence="1">
    <location>
        <begin position="285"/>
        <end position="300"/>
    </location>
</feature>
<feature type="compositionally biased region" description="Acidic residues" evidence="1">
    <location>
        <begin position="315"/>
        <end position="325"/>
    </location>
</feature>
<feature type="region of interest" description="Disordered" evidence="1">
    <location>
        <begin position="1067"/>
        <end position="1086"/>
    </location>
</feature>
<feature type="region of interest" description="Disordered" evidence="1">
    <location>
        <begin position="829"/>
        <end position="849"/>
    </location>
</feature>
<feature type="compositionally biased region" description="Polar residues" evidence="1">
    <location>
        <begin position="566"/>
        <end position="579"/>
    </location>
</feature>
<feature type="region of interest" description="Disordered" evidence="1">
    <location>
        <begin position="186"/>
        <end position="207"/>
    </location>
</feature>
<feature type="region of interest" description="Disordered" evidence="1">
    <location>
        <begin position="1113"/>
        <end position="1157"/>
    </location>
</feature>
<feature type="region of interest" description="Disordered" evidence="1">
    <location>
        <begin position="703"/>
        <end position="730"/>
    </location>
</feature>
<dbReference type="RefSeq" id="XP_052748822.1">
    <property type="nucleotide sequence ID" value="XM_052892862.1"/>
</dbReference>
<reference evidence="3 4" key="1">
    <citation type="submission" date="2025-05" db="UniProtKB">
        <authorList>
            <consortium name="RefSeq"/>
        </authorList>
    </citation>
    <scope>IDENTIFICATION</scope>
    <source>
        <tissue evidence="3 4">Whole larvae</tissue>
    </source>
</reference>
<protein>
    <submittedName>
        <fullName evidence="3 4">Uncharacterized protein LOC113518558 isoform X1</fullName>
    </submittedName>
</protein>
<feature type="compositionally biased region" description="Acidic residues" evidence="1">
    <location>
        <begin position="408"/>
        <end position="426"/>
    </location>
</feature>
<feature type="region of interest" description="Disordered" evidence="1">
    <location>
        <begin position="564"/>
        <end position="590"/>
    </location>
</feature>
<feature type="region of interest" description="Disordered" evidence="1">
    <location>
        <begin position="272"/>
        <end position="358"/>
    </location>
</feature>
<feature type="compositionally biased region" description="Basic and acidic residues" evidence="1">
    <location>
        <begin position="832"/>
        <end position="849"/>
    </location>
</feature>
<dbReference type="GeneID" id="113518558"/>
<feature type="compositionally biased region" description="Basic and acidic residues" evidence="1">
    <location>
        <begin position="1131"/>
        <end position="1143"/>
    </location>
</feature>
<name>A0ABM3MCI4_GALME</name>
<keyword evidence="2" id="KW-1185">Reference proteome</keyword>
<feature type="compositionally biased region" description="Polar residues" evidence="1">
    <location>
        <begin position="705"/>
        <end position="727"/>
    </location>
</feature>
<dbReference type="RefSeq" id="XP_052748824.1">
    <property type="nucleotide sequence ID" value="XM_052892864.1"/>
</dbReference>
<evidence type="ECO:0000256" key="1">
    <source>
        <dbReference type="SAM" id="MobiDB-lite"/>
    </source>
</evidence>
<accession>A0ABM3MCI4</accession>
<organism evidence="2 4">
    <name type="scientific">Galleria mellonella</name>
    <name type="common">Greater wax moth</name>
    <dbReference type="NCBI Taxonomy" id="7137"/>
    <lineage>
        <taxon>Eukaryota</taxon>
        <taxon>Metazoa</taxon>
        <taxon>Ecdysozoa</taxon>
        <taxon>Arthropoda</taxon>
        <taxon>Hexapoda</taxon>
        <taxon>Insecta</taxon>
        <taxon>Pterygota</taxon>
        <taxon>Neoptera</taxon>
        <taxon>Endopterygota</taxon>
        <taxon>Lepidoptera</taxon>
        <taxon>Glossata</taxon>
        <taxon>Ditrysia</taxon>
        <taxon>Pyraloidea</taxon>
        <taxon>Pyralidae</taxon>
        <taxon>Galleriinae</taxon>
        <taxon>Galleria</taxon>
    </lineage>
</organism>
<feature type="compositionally biased region" description="Polar residues" evidence="1">
    <location>
        <begin position="186"/>
        <end position="202"/>
    </location>
</feature>
<gene>
    <name evidence="3 4" type="primary">LOC113518558</name>
</gene>
<dbReference type="Proteomes" id="UP001652740">
    <property type="component" value="Unplaced"/>
</dbReference>
<sequence length="1173" mass="131059">MPDTLSLSAGVSFGLLAGIVSGVCYLVANGFMWPRSEPEERRRCVAGADDGVCRRCGGDKRGSIVPCICQPHQPQKFESGAWFLRQIQRAASLMPWTLSTDKLEQIDEEYEERDSPGSGEGQELRSVREFLETLSAKLAGGPLEGTSVAPLYDHPAYLSMLERYHAPLRNTLASLATALRDALTHLPQSHNDPSSASNTHPSDASGAHAQLKRLVARVIEEAAALPALARYAAEPLRSPSIESSTYEDLLATAILNKVIVRYNKIDFDRKIPENGSGGRSSGIHSASASPTPSERSSPRSLHSRHRDVSPPLNEDISEWEEGEGTDDTHELPKRIPFPEFGGDIVHSTDNEDRDFDEVSGSDIQAVDGSWEENWLFQKKKIKNIQSVPVPMLVPNSNTEYRALIGDRDADDTTDLSDNASDDGEEDAQYKSDFKRVLDSKHVIGGKPKIDEVLDYEPDSLTVEAESGDFENFNESNNHVTEIVDAVNDSIHDNDFVALDSSNNVHNENGNDSILEIDINSGPLPKAEFNLKEEIHRTILNGNVEDYNDMKDAKLVNEETVKKDNLDSFSSHKGSTTLQSQHEREGEYEETVTVPVQRYADSLRRKHFDEYPQEIPTRDTDNEDLIPGSIAHRERQKWLNYVEMPNNPYSPEAIQKRLTAKSTSSLFDTLTAKTMDIDDVDTNTTKKILNETNVNKEEIPVKEINENNPPLLQVNTDISMNGTRSKSPSPRILQDVLAEDISEYKRYDRDYYIKNAKNSSGSRKKSSYSDTSSLSSMNKSTSLDNFDTELSPVSASSSLSDLEATALHQNIVRAVLSPRNASPNFAINPIFENPDRQNDNADENHVTDKRKISRNANGLLIKQFNTIAANQQYTTFAKNQPKESITTNSNNNKTDIIIEYDDANENTLFSAKPAYVDDDTDKRFEEIMQSAYNTTPIVDIKNDKTVDEPLNSPSNFSVDNSYISTSSLEDSIKIYNVQTGEIVKCQPEDKVSPRYEDVADRNDNIDTDKKLEETNIRLSASSDVDDKTAAKEESLKRDLERHREAEDILPQLPKVKELAKKFVSMDNLHKPVKPPQPITKRRKSKDNILNSDKLSSKMYMHSLTARSVSKEFREELKLSRPNPLKVPGGSKEIPEGEEITKESSRPGSPQPEPGTIKSKLAFFESLKNKFSNSK</sequence>
<evidence type="ECO:0000313" key="3">
    <source>
        <dbReference type="RefSeq" id="XP_052748822.1"/>
    </source>
</evidence>
<evidence type="ECO:0000313" key="2">
    <source>
        <dbReference type="Proteomes" id="UP001652740"/>
    </source>
</evidence>